<dbReference type="Gene3D" id="3.30.750.140">
    <property type="match status" value="1"/>
</dbReference>
<comment type="caution">
    <text evidence="2">The sequence shown here is derived from an EMBL/GenBank/DDBJ whole genome shotgun (WGS) entry which is preliminary data.</text>
</comment>
<proteinExistence type="predicted"/>
<organism evidence="2 3">
    <name type="scientific">Sphingobium cyanobacteriorum</name>
    <dbReference type="NCBI Taxonomy" id="3063954"/>
    <lineage>
        <taxon>Bacteria</taxon>
        <taxon>Pseudomonadati</taxon>
        <taxon>Pseudomonadota</taxon>
        <taxon>Alphaproteobacteria</taxon>
        <taxon>Sphingomonadales</taxon>
        <taxon>Sphingomonadaceae</taxon>
        <taxon>Sphingobium</taxon>
    </lineage>
</organism>
<feature type="compositionally biased region" description="Low complexity" evidence="1">
    <location>
        <begin position="42"/>
        <end position="60"/>
    </location>
</feature>
<keyword evidence="3" id="KW-1185">Reference proteome</keyword>
<feature type="region of interest" description="Disordered" evidence="1">
    <location>
        <begin position="214"/>
        <end position="264"/>
    </location>
</feature>
<keyword evidence="2" id="KW-0969">Cilium</keyword>
<name>A0ABT8ZHS0_9SPHN</name>
<sequence length="459" mass="45098">MTMLHGVTAVVAPNAPPAAGKSGQASAEETAGFAEAMQAANADPAPEGAGPSGAAPAVRADAVRADAVQRADGGAPVVGKAPAPEETGPVRAQGGKPVQPTAASDAIASGKAGATEQTGTEAPGDGDEPDRDDQTVADAADPVQPPVMIVPSQPAPTSTAVETDRIATDGVAATDPATGATHAPASQPVLPGTGAPATAEAAALLQLVRDHMRGVAGQGGDGSPADDPVASVPDGTADAGQATGSSSTMIAPAPSQQGGAQTSVQGGAALPTVDLSASLGDRMVDMGVSGQWLDGLARDIAGLSARGAQGRFQINTDQLGQVQVDIRQGAEGAAVSLTVLTEAAEQALRQDSDRLKLDAGLSAVRISEVKVERAPQIAEAARPDTAGNQSGAQQQGQAAGQGHAAGQGMGQSSAQSQMRGRGQARENIAPVHKGSGDAAVLNHEQTGDAGADLPRARYA</sequence>
<keyword evidence="2" id="KW-0282">Flagellum</keyword>
<feature type="region of interest" description="Disordered" evidence="1">
    <location>
        <begin position="378"/>
        <end position="459"/>
    </location>
</feature>
<dbReference type="Proteomes" id="UP001176471">
    <property type="component" value="Unassembled WGS sequence"/>
</dbReference>
<evidence type="ECO:0000313" key="3">
    <source>
        <dbReference type="Proteomes" id="UP001176471"/>
    </source>
</evidence>
<gene>
    <name evidence="2" type="ORF">Q4610_03385</name>
</gene>
<evidence type="ECO:0000313" key="2">
    <source>
        <dbReference type="EMBL" id="MDO7834079.1"/>
    </source>
</evidence>
<feature type="compositionally biased region" description="Low complexity" evidence="1">
    <location>
        <begin position="410"/>
        <end position="421"/>
    </location>
</feature>
<feature type="compositionally biased region" description="Low complexity" evidence="1">
    <location>
        <begin position="7"/>
        <end position="19"/>
    </location>
</feature>
<feature type="compositionally biased region" description="Polar residues" evidence="1">
    <location>
        <begin position="242"/>
        <end position="264"/>
    </location>
</feature>
<dbReference type="RefSeq" id="WP_304534585.1">
    <property type="nucleotide sequence ID" value="NZ_JAUQOM010000001.1"/>
</dbReference>
<feature type="compositionally biased region" description="Low complexity" evidence="1">
    <location>
        <begin position="386"/>
        <end position="402"/>
    </location>
</feature>
<accession>A0ABT8ZHS0</accession>
<dbReference type="InterPro" id="IPR038610">
    <property type="entry name" value="FliK-like_C_sf"/>
</dbReference>
<reference evidence="2" key="1">
    <citation type="submission" date="2023-07" db="EMBL/GenBank/DDBJ databases">
        <title>Bacterial whole genome sequence for Sphingobium sp. HBC34.</title>
        <authorList>
            <person name="Le V."/>
            <person name="Ko S.-R."/>
            <person name="Ahn C.-Y."/>
            <person name="Oh H.-M."/>
        </authorList>
    </citation>
    <scope>NUCLEOTIDE SEQUENCE</scope>
    <source>
        <strain evidence="2">HBC34</strain>
    </source>
</reference>
<keyword evidence="2" id="KW-0966">Cell projection</keyword>
<feature type="region of interest" description="Disordered" evidence="1">
    <location>
        <begin position="1"/>
        <end position="191"/>
    </location>
</feature>
<dbReference type="EMBL" id="JAUQOM010000001">
    <property type="protein sequence ID" value="MDO7834079.1"/>
    <property type="molecule type" value="Genomic_DNA"/>
</dbReference>
<protein>
    <submittedName>
        <fullName evidence="2">Flagellar hook-length control protein FliK</fullName>
    </submittedName>
</protein>
<evidence type="ECO:0000256" key="1">
    <source>
        <dbReference type="SAM" id="MobiDB-lite"/>
    </source>
</evidence>